<evidence type="ECO:0000313" key="7">
    <source>
        <dbReference type="Proteomes" id="UP000579136"/>
    </source>
</evidence>
<dbReference type="GO" id="GO:0003723">
    <property type="term" value="F:RNA binding"/>
    <property type="evidence" value="ECO:0007669"/>
    <property type="project" value="InterPro"/>
</dbReference>
<dbReference type="SUPFAM" id="SSF55120">
    <property type="entry name" value="Pseudouridine synthase"/>
    <property type="match status" value="1"/>
</dbReference>
<gene>
    <name evidence="6" type="ORF">HNQ45_000003</name>
</gene>
<dbReference type="InterPro" id="IPR050188">
    <property type="entry name" value="RluA_PseudoU_synthase"/>
</dbReference>
<proteinExistence type="inferred from homology"/>
<dbReference type="InterPro" id="IPR006145">
    <property type="entry name" value="PsdUridine_synth_RsuA/RluA"/>
</dbReference>
<evidence type="ECO:0000256" key="4">
    <source>
        <dbReference type="ARBA" id="ARBA00033164"/>
    </source>
</evidence>
<evidence type="ECO:0000256" key="3">
    <source>
        <dbReference type="ARBA" id="ARBA00031870"/>
    </source>
</evidence>
<evidence type="ECO:0000313" key="6">
    <source>
        <dbReference type="EMBL" id="MBB5175145.1"/>
    </source>
</evidence>
<dbReference type="PANTHER" id="PTHR21600">
    <property type="entry name" value="MITOCHONDRIAL RNA PSEUDOURIDINE SYNTHASE"/>
    <property type="match status" value="1"/>
</dbReference>
<accession>A0A9Q2CX85</accession>
<feature type="domain" description="Pseudouridine synthase RsuA/RluA-like" evidence="5">
    <location>
        <begin position="82"/>
        <end position="222"/>
    </location>
</feature>
<dbReference type="InterPro" id="IPR020103">
    <property type="entry name" value="PsdUridine_synth_cat_dom_sf"/>
</dbReference>
<comment type="catalytic activity">
    <reaction evidence="1">
        <text>a uridine in RNA = a pseudouridine in RNA</text>
        <dbReference type="Rhea" id="RHEA:48348"/>
        <dbReference type="Rhea" id="RHEA-COMP:12068"/>
        <dbReference type="Rhea" id="RHEA-COMP:12069"/>
        <dbReference type="ChEBI" id="CHEBI:65314"/>
        <dbReference type="ChEBI" id="CHEBI:65315"/>
    </reaction>
</comment>
<sequence>MIFTITNKSKDSLENVLKSMHIPKKEMHWLRMSKDIKINDEEKSIRDFVHQGDIVYLPDFSNKSSYEKSNQHVTVQYEDDYLAVVIKPHRQKTHPNNNETDTLMNDAINTIQSNYLEPVHRIDFDTKGLVILAKNSYIKKMLDYMIEHREIVREYTAYVSRPNHLKVGDISLPIKEARHSNHQEMNRRGKEALTHVLSIKDNKVKLQLSTGRTHQIRVHLSHLGSPIIGDNIYGGEKSKELQLFASRVQFTHPVTKENINIEM</sequence>
<evidence type="ECO:0000259" key="5">
    <source>
        <dbReference type="Pfam" id="PF00849"/>
    </source>
</evidence>
<dbReference type="AlphaFoldDB" id="A0A9Q2CX85"/>
<keyword evidence="6" id="KW-0413">Isomerase</keyword>
<dbReference type="GO" id="GO:0140098">
    <property type="term" value="F:catalytic activity, acting on RNA"/>
    <property type="evidence" value="ECO:0007669"/>
    <property type="project" value="UniProtKB-ARBA"/>
</dbReference>
<reference evidence="6 7" key="1">
    <citation type="submission" date="2020-08" db="EMBL/GenBank/DDBJ databases">
        <title>Genomic Encyclopedia of Type Strains, Phase IV (KMG-IV): sequencing the most valuable type-strain genomes for metagenomic binning, comparative biology and taxonomic classification.</title>
        <authorList>
            <person name="Goeker M."/>
        </authorList>
    </citation>
    <scope>NUCLEOTIDE SEQUENCE [LARGE SCALE GENOMIC DNA]</scope>
    <source>
        <strain evidence="6 7">DSM 19163</strain>
    </source>
</reference>
<organism evidence="6 7">
    <name type="scientific">Nosocomiicoccus ampullae</name>
    <dbReference type="NCBI Taxonomy" id="489910"/>
    <lineage>
        <taxon>Bacteria</taxon>
        <taxon>Bacillati</taxon>
        <taxon>Bacillota</taxon>
        <taxon>Bacilli</taxon>
        <taxon>Bacillales</taxon>
        <taxon>Staphylococcaceae</taxon>
        <taxon>Nosocomiicoccus</taxon>
    </lineage>
</organism>
<dbReference type="RefSeq" id="WP_183672583.1">
    <property type="nucleotide sequence ID" value="NZ_CBCRYX010000011.1"/>
</dbReference>
<dbReference type="Proteomes" id="UP000579136">
    <property type="component" value="Unassembled WGS sequence"/>
</dbReference>
<dbReference type="Pfam" id="PF00849">
    <property type="entry name" value="PseudoU_synth_2"/>
    <property type="match status" value="1"/>
</dbReference>
<dbReference type="EMBL" id="JACHHF010000001">
    <property type="protein sequence ID" value="MBB5175145.1"/>
    <property type="molecule type" value="Genomic_DNA"/>
</dbReference>
<evidence type="ECO:0000256" key="1">
    <source>
        <dbReference type="ARBA" id="ARBA00000073"/>
    </source>
</evidence>
<keyword evidence="7" id="KW-1185">Reference proteome</keyword>
<dbReference type="GO" id="GO:0000455">
    <property type="term" value="P:enzyme-directed rRNA pseudouridine synthesis"/>
    <property type="evidence" value="ECO:0007669"/>
    <property type="project" value="TreeGrafter"/>
</dbReference>
<protein>
    <recommendedName>
        <fullName evidence="3">RNA pseudouridylate synthase</fullName>
    </recommendedName>
    <alternativeName>
        <fullName evidence="4">RNA-uridine isomerase</fullName>
    </alternativeName>
</protein>
<dbReference type="PANTHER" id="PTHR21600:SF87">
    <property type="entry name" value="RNA PSEUDOURIDYLATE SYNTHASE DOMAIN-CONTAINING PROTEIN 1"/>
    <property type="match status" value="1"/>
</dbReference>
<dbReference type="Gene3D" id="3.30.2350.10">
    <property type="entry name" value="Pseudouridine synthase"/>
    <property type="match status" value="1"/>
</dbReference>
<dbReference type="GO" id="GO:0009982">
    <property type="term" value="F:pseudouridine synthase activity"/>
    <property type="evidence" value="ECO:0007669"/>
    <property type="project" value="InterPro"/>
</dbReference>
<comment type="similarity">
    <text evidence="2">Belongs to the pseudouridine synthase RluA family.</text>
</comment>
<dbReference type="CDD" id="cd02869">
    <property type="entry name" value="PseudoU_synth_RluA_like"/>
    <property type="match status" value="1"/>
</dbReference>
<comment type="caution">
    <text evidence="6">The sequence shown here is derived from an EMBL/GenBank/DDBJ whole genome shotgun (WGS) entry which is preliminary data.</text>
</comment>
<evidence type="ECO:0000256" key="2">
    <source>
        <dbReference type="ARBA" id="ARBA00010876"/>
    </source>
</evidence>
<name>A0A9Q2CX85_9STAP</name>